<evidence type="ECO:0000256" key="3">
    <source>
        <dbReference type="ARBA" id="ARBA00001966"/>
    </source>
</evidence>
<evidence type="ECO:0000256" key="11">
    <source>
        <dbReference type="ARBA" id="ARBA00023014"/>
    </source>
</evidence>
<dbReference type="InterPro" id="IPR013785">
    <property type="entry name" value="Aldolase_TIM"/>
</dbReference>
<dbReference type="PROSITE" id="PS51918">
    <property type="entry name" value="RADICAL_SAM"/>
    <property type="match status" value="1"/>
</dbReference>
<dbReference type="RefSeq" id="WP_405336043.1">
    <property type="nucleotide sequence ID" value="NZ_JBANFI010000001.1"/>
</dbReference>
<dbReference type="PANTHER" id="PTHR30538:SF1">
    <property type="entry name" value="L-LYSINE 2,3-AMINOMUTASE"/>
    <property type="match status" value="1"/>
</dbReference>
<evidence type="ECO:0000256" key="12">
    <source>
        <dbReference type="ARBA" id="ARBA00023235"/>
    </source>
</evidence>
<evidence type="ECO:0000256" key="8">
    <source>
        <dbReference type="ARBA" id="ARBA00022723"/>
    </source>
</evidence>
<dbReference type="PANTHER" id="PTHR30538">
    <property type="entry name" value="LYSINE 2,3-AMINOMUTASE-RELATED"/>
    <property type="match status" value="1"/>
</dbReference>
<evidence type="ECO:0000256" key="7">
    <source>
        <dbReference type="ARBA" id="ARBA00022691"/>
    </source>
</evidence>
<evidence type="ECO:0000256" key="1">
    <source>
        <dbReference type="ARBA" id="ARBA00001352"/>
    </source>
</evidence>
<keyword evidence="8" id="KW-0479">Metal-binding</keyword>
<evidence type="ECO:0000256" key="10">
    <source>
        <dbReference type="ARBA" id="ARBA00023004"/>
    </source>
</evidence>
<feature type="domain" description="Radical SAM core" evidence="14">
    <location>
        <begin position="105"/>
        <end position="328"/>
    </location>
</feature>
<sequence length="341" mass="38441">MILKSHASLHWREQLKQAITQVDQLAERLTLDPQALAAQIHPQAQAGHFALKVPQAFVERMQPGRLDDPLLLQVLPLSAELETPEGYVPDPLQEQAFNPLPGLIHKYRSRVLLTITGACALHCRYCFRRHFPYSDNQPGGQQREAIVDYLQAHPEINEVILSGGDPLSSPDAHLARWMATLDAVPHIKRLRLHTRFPVAIPERIDDDLLAWVKSTRSQLVFVLHINHPQELDARLIERLQALRAAGVTLLNQSVLLKDINDSALVLAELSERLFDAGVLPYYLHLLDRVQGAAHFALSPTEIETLYQQLLSCLPGFLVPKLVREQPEQPSKTPLGWPFSTR</sequence>
<dbReference type="InterPro" id="IPR007197">
    <property type="entry name" value="rSAM"/>
</dbReference>
<dbReference type="Gene3D" id="3.20.20.70">
    <property type="entry name" value="Aldolase class I"/>
    <property type="match status" value="1"/>
</dbReference>
<reference evidence="15 16" key="1">
    <citation type="submission" date="2024-02" db="EMBL/GenBank/DDBJ databases">
        <title>Marinospirillum sp. MEB 164 isolated from Lonar lake sediment.</title>
        <authorList>
            <person name="Joshi A."/>
            <person name="Thite S."/>
        </authorList>
    </citation>
    <scope>NUCLEOTIDE SEQUENCE [LARGE SCALE GENOMIC DNA]</scope>
    <source>
        <strain evidence="15 16">MEB164</strain>
    </source>
</reference>
<keyword evidence="12" id="KW-0413">Isomerase</keyword>
<comment type="cofactor">
    <cofactor evidence="3">
        <name>[4Fe-4S] cluster</name>
        <dbReference type="ChEBI" id="CHEBI:49883"/>
    </cofactor>
</comment>
<dbReference type="InterPro" id="IPR003739">
    <property type="entry name" value="Lys_aminomutase/Glu_NH3_mut"/>
</dbReference>
<evidence type="ECO:0000256" key="4">
    <source>
        <dbReference type="ARBA" id="ARBA00008703"/>
    </source>
</evidence>
<gene>
    <name evidence="15" type="primary">epmB</name>
    <name evidence="15" type="ORF">V6U78_00630</name>
</gene>
<dbReference type="NCBIfam" id="TIGR03821">
    <property type="entry name" value="EFP_modif_epmB"/>
    <property type="match status" value="1"/>
</dbReference>
<accession>A0ABW8PTC3</accession>
<dbReference type="InterPro" id="IPR022462">
    <property type="entry name" value="EpmB"/>
</dbReference>
<dbReference type="SFLD" id="SFLDS00029">
    <property type="entry name" value="Radical_SAM"/>
    <property type="match status" value="1"/>
</dbReference>
<dbReference type="InterPro" id="IPR058240">
    <property type="entry name" value="rSAM_sf"/>
</dbReference>
<evidence type="ECO:0000256" key="6">
    <source>
        <dbReference type="ARBA" id="ARBA00022485"/>
    </source>
</evidence>
<organism evidence="15 16">
    <name type="scientific">Marinospirillum alkalitolerans</name>
    <dbReference type="NCBI Taxonomy" id="3123374"/>
    <lineage>
        <taxon>Bacteria</taxon>
        <taxon>Pseudomonadati</taxon>
        <taxon>Pseudomonadota</taxon>
        <taxon>Gammaproteobacteria</taxon>
        <taxon>Oceanospirillales</taxon>
        <taxon>Oceanospirillaceae</taxon>
        <taxon>Marinospirillum</taxon>
    </lineage>
</organism>
<dbReference type="EMBL" id="JBANFI010000001">
    <property type="protein sequence ID" value="MFK7159541.1"/>
    <property type="molecule type" value="Genomic_DNA"/>
</dbReference>
<dbReference type="SFLD" id="SFLDF00314">
    <property type="entry name" value="L-lysine_2_3-aminomutase_(yjeK"/>
    <property type="match status" value="1"/>
</dbReference>
<comment type="caution">
    <text evidence="15">The sequence shown here is derived from an EMBL/GenBank/DDBJ whole genome shotgun (WGS) entry which is preliminary data.</text>
</comment>
<proteinExistence type="inferred from homology"/>
<keyword evidence="9" id="KW-0663">Pyridoxal phosphate</keyword>
<name>A0ABW8PTC3_9GAMM</name>
<comment type="cofactor">
    <cofactor evidence="2">
        <name>pyridoxal 5'-phosphate</name>
        <dbReference type="ChEBI" id="CHEBI:597326"/>
    </cofactor>
</comment>
<dbReference type="CDD" id="cd01335">
    <property type="entry name" value="Radical_SAM"/>
    <property type="match status" value="1"/>
</dbReference>
<dbReference type="PIRSF" id="PIRSF004911">
    <property type="entry name" value="DUF160"/>
    <property type="match status" value="1"/>
</dbReference>
<evidence type="ECO:0000256" key="9">
    <source>
        <dbReference type="ARBA" id="ARBA00022898"/>
    </source>
</evidence>
<dbReference type="NCBIfam" id="TIGR00238">
    <property type="entry name" value="KamA family radical SAM protein"/>
    <property type="match status" value="1"/>
</dbReference>
<keyword evidence="10" id="KW-0408">Iron</keyword>
<keyword evidence="7" id="KW-0949">S-adenosyl-L-methionine</keyword>
<keyword evidence="16" id="KW-1185">Reference proteome</keyword>
<evidence type="ECO:0000313" key="15">
    <source>
        <dbReference type="EMBL" id="MFK7159541.1"/>
    </source>
</evidence>
<evidence type="ECO:0000256" key="13">
    <source>
        <dbReference type="ARBA" id="ARBA00030756"/>
    </source>
</evidence>
<comment type="catalytic activity">
    <reaction evidence="1">
        <text>L-lysine = D-beta-lysine</text>
        <dbReference type="Rhea" id="RHEA:44148"/>
        <dbReference type="ChEBI" id="CHEBI:32551"/>
        <dbReference type="ChEBI" id="CHEBI:84138"/>
    </reaction>
</comment>
<keyword evidence="11" id="KW-0411">Iron-sulfur</keyword>
<keyword evidence="6" id="KW-0004">4Fe-4S</keyword>
<dbReference type="Proteomes" id="UP001621714">
    <property type="component" value="Unassembled WGS sequence"/>
</dbReference>
<dbReference type="SUPFAM" id="SSF102114">
    <property type="entry name" value="Radical SAM enzymes"/>
    <property type="match status" value="1"/>
</dbReference>
<dbReference type="SFLD" id="SFLDG01070">
    <property type="entry name" value="PLP-dependent"/>
    <property type="match status" value="1"/>
</dbReference>
<protein>
    <recommendedName>
        <fullName evidence="5">L-lysine 2,3-aminomutase</fullName>
    </recommendedName>
    <alternativeName>
        <fullName evidence="13">EF-P post-translational modification enzyme B</fullName>
    </alternativeName>
</protein>
<evidence type="ECO:0000256" key="5">
    <source>
        <dbReference type="ARBA" id="ARBA00022363"/>
    </source>
</evidence>
<dbReference type="Pfam" id="PF04055">
    <property type="entry name" value="Radical_SAM"/>
    <property type="match status" value="1"/>
</dbReference>
<evidence type="ECO:0000259" key="14">
    <source>
        <dbReference type="PROSITE" id="PS51918"/>
    </source>
</evidence>
<evidence type="ECO:0000313" key="16">
    <source>
        <dbReference type="Proteomes" id="UP001621714"/>
    </source>
</evidence>
<comment type="similarity">
    <text evidence="4">Belongs to the radical SAM superfamily. KamA family.</text>
</comment>
<evidence type="ECO:0000256" key="2">
    <source>
        <dbReference type="ARBA" id="ARBA00001933"/>
    </source>
</evidence>